<organism evidence="4 5">
    <name type="scientific">Streptomyces vulcanius</name>
    <dbReference type="NCBI Taxonomy" id="1441876"/>
    <lineage>
        <taxon>Bacteria</taxon>
        <taxon>Bacillati</taxon>
        <taxon>Actinomycetota</taxon>
        <taxon>Actinomycetes</taxon>
        <taxon>Kitasatosporales</taxon>
        <taxon>Streptomycetaceae</taxon>
        <taxon>Streptomyces</taxon>
    </lineage>
</organism>
<evidence type="ECO:0000313" key="4">
    <source>
        <dbReference type="EMBL" id="MFC4499738.1"/>
    </source>
</evidence>
<protein>
    <submittedName>
        <fullName evidence="4">Class I SAM-dependent DNA methyltransferase</fullName>
    </submittedName>
</protein>
<reference evidence="5" key="1">
    <citation type="journal article" date="2019" name="Int. J. Syst. Evol. Microbiol.">
        <title>The Global Catalogue of Microorganisms (GCM) 10K type strain sequencing project: providing services to taxonomists for standard genome sequencing and annotation.</title>
        <authorList>
            <consortium name="The Broad Institute Genomics Platform"/>
            <consortium name="The Broad Institute Genome Sequencing Center for Infectious Disease"/>
            <person name="Wu L."/>
            <person name="Ma J."/>
        </authorList>
    </citation>
    <scope>NUCLEOTIDE SEQUENCE [LARGE SCALE GENOMIC DNA]</scope>
    <source>
        <strain evidence="5">CGMCC 4.7177</strain>
    </source>
</reference>
<gene>
    <name evidence="4" type="ORF">ACFPIH_09365</name>
</gene>
<dbReference type="RefSeq" id="WP_381165594.1">
    <property type="nucleotide sequence ID" value="NZ_JBHSFK010000005.1"/>
</dbReference>
<evidence type="ECO:0000259" key="3">
    <source>
        <dbReference type="Pfam" id="PF13649"/>
    </source>
</evidence>
<dbReference type="PANTHER" id="PTHR43861">
    <property type="entry name" value="TRANS-ACONITATE 2-METHYLTRANSFERASE-RELATED"/>
    <property type="match status" value="1"/>
</dbReference>
<evidence type="ECO:0000256" key="1">
    <source>
        <dbReference type="ARBA" id="ARBA00022603"/>
    </source>
</evidence>
<name>A0ABV9AN03_9ACTN</name>
<dbReference type="GO" id="GO:0008168">
    <property type="term" value="F:methyltransferase activity"/>
    <property type="evidence" value="ECO:0007669"/>
    <property type="project" value="UniProtKB-KW"/>
</dbReference>
<dbReference type="InterPro" id="IPR041698">
    <property type="entry name" value="Methyltransf_25"/>
</dbReference>
<dbReference type="Gene3D" id="3.40.50.150">
    <property type="entry name" value="Vaccinia Virus protein VP39"/>
    <property type="match status" value="1"/>
</dbReference>
<comment type="caution">
    <text evidence="4">The sequence shown here is derived from an EMBL/GenBank/DDBJ whole genome shotgun (WGS) entry which is preliminary data.</text>
</comment>
<dbReference type="EMBL" id="JBHSFK010000005">
    <property type="protein sequence ID" value="MFC4499738.1"/>
    <property type="molecule type" value="Genomic_DNA"/>
</dbReference>
<keyword evidence="5" id="KW-1185">Reference proteome</keyword>
<dbReference type="GO" id="GO:0032259">
    <property type="term" value="P:methylation"/>
    <property type="evidence" value="ECO:0007669"/>
    <property type="project" value="UniProtKB-KW"/>
</dbReference>
<dbReference type="PANTHER" id="PTHR43861:SF1">
    <property type="entry name" value="TRANS-ACONITATE 2-METHYLTRANSFERASE"/>
    <property type="match status" value="1"/>
</dbReference>
<proteinExistence type="predicted"/>
<dbReference type="InterPro" id="IPR029063">
    <property type="entry name" value="SAM-dependent_MTases_sf"/>
</dbReference>
<accession>A0ABV9AN03</accession>
<dbReference type="CDD" id="cd02440">
    <property type="entry name" value="AdoMet_MTases"/>
    <property type="match status" value="1"/>
</dbReference>
<dbReference type="Pfam" id="PF13649">
    <property type="entry name" value="Methyltransf_25"/>
    <property type="match status" value="1"/>
</dbReference>
<keyword evidence="2" id="KW-0808">Transferase</keyword>
<evidence type="ECO:0000256" key="2">
    <source>
        <dbReference type="ARBA" id="ARBA00022679"/>
    </source>
</evidence>
<keyword evidence="1 4" id="KW-0489">Methyltransferase</keyword>
<evidence type="ECO:0000313" key="5">
    <source>
        <dbReference type="Proteomes" id="UP001595839"/>
    </source>
</evidence>
<sequence>MTDLDVDFIRATRVSYDTIADAYTAEFPDGLGHRTMDRALITGFAELVKERGGSEPVADVGSGPGYVTARLDALGVPVFGVDVSPRMVALARQAHPELRFHVGTMTALDLPDRSLGGLLALYSVIHVPDARLPGVVREFRRVLVPGGYLLLAFQTGDGEQEHLAERFGHGIALDYYWRDPDAVADLLGEAGLDVRAQVVLEPDEGAKRPRAFLLARRPAHD</sequence>
<feature type="domain" description="Methyltransferase" evidence="3">
    <location>
        <begin position="57"/>
        <end position="147"/>
    </location>
</feature>
<dbReference type="Proteomes" id="UP001595839">
    <property type="component" value="Unassembled WGS sequence"/>
</dbReference>
<dbReference type="SUPFAM" id="SSF53335">
    <property type="entry name" value="S-adenosyl-L-methionine-dependent methyltransferases"/>
    <property type="match status" value="1"/>
</dbReference>